<dbReference type="GO" id="GO:0006412">
    <property type="term" value="P:translation"/>
    <property type="evidence" value="ECO:0007669"/>
    <property type="project" value="UniProtKB-UniRule"/>
</dbReference>
<sequence length="116" mass="12991">MKLEAYTIDAANKALGRVASEAAVILRGKNSPDFKPNVAPKNKVTIINASKVKMTGDKLKAKTYKRYSGYPGGLKEVSAQAIFEKNPKQFFRHTINGMLPKNKLRREMLKNLKIEL</sequence>
<evidence type="ECO:0000256" key="1">
    <source>
        <dbReference type="ARBA" id="ARBA00006227"/>
    </source>
</evidence>
<dbReference type="PANTHER" id="PTHR11545">
    <property type="entry name" value="RIBOSOMAL PROTEIN L13"/>
    <property type="match status" value="1"/>
</dbReference>
<dbReference type="HAMAP" id="MF_01366">
    <property type="entry name" value="Ribosomal_uL13"/>
    <property type="match status" value="1"/>
</dbReference>
<comment type="similarity">
    <text evidence="1 4">Belongs to the universal ribosomal protein uL13 family.</text>
</comment>
<dbReference type="InterPro" id="IPR036899">
    <property type="entry name" value="Ribosomal_uL13_sf"/>
</dbReference>
<dbReference type="CDD" id="cd00392">
    <property type="entry name" value="Ribosomal_L13"/>
    <property type="match status" value="1"/>
</dbReference>
<dbReference type="GO" id="GO:0003729">
    <property type="term" value="F:mRNA binding"/>
    <property type="evidence" value="ECO:0007669"/>
    <property type="project" value="TreeGrafter"/>
</dbReference>
<dbReference type="Gene3D" id="3.90.1180.10">
    <property type="entry name" value="Ribosomal protein L13"/>
    <property type="match status" value="1"/>
</dbReference>
<dbReference type="GO" id="GO:0003735">
    <property type="term" value="F:structural constituent of ribosome"/>
    <property type="evidence" value="ECO:0007669"/>
    <property type="project" value="InterPro"/>
</dbReference>
<name>A0A2H0WN18_9BACT</name>
<keyword evidence="3 4" id="KW-0687">Ribonucleoprotein</keyword>
<dbReference type="Pfam" id="PF00572">
    <property type="entry name" value="Ribosomal_L13"/>
    <property type="match status" value="1"/>
</dbReference>
<comment type="subunit">
    <text evidence="4">Part of the 50S ribosomal subunit.</text>
</comment>
<evidence type="ECO:0000256" key="4">
    <source>
        <dbReference type="HAMAP-Rule" id="MF_01366"/>
    </source>
</evidence>
<proteinExistence type="inferred from homology"/>
<evidence type="ECO:0000313" key="5">
    <source>
        <dbReference type="EMBL" id="PIS13358.1"/>
    </source>
</evidence>
<gene>
    <name evidence="4" type="primary">rplM</name>
    <name evidence="5" type="ORF">COT67_02200</name>
</gene>
<dbReference type="GO" id="GO:0017148">
    <property type="term" value="P:negative regulation of translation"/>
    <property type="evidence" value="ECO:0007669"/>
    <property type="project" value="TreeGrafter"/>
</dbReference>
<dbReference type="NCBIfam" id="TIGR01066">
    <property type="entry name" value="rplM_bact"/>
    <property type="match status" value="1"/>
</dbReference>
<dbReference type="EMBL" id="PEZL01000032">
    <property type="protein sequence ID" value="PIS13358.1"/>
    <property type="molecule type" value="Genomic_DNA"/>
</dbReference>
<evidence type="ECO:0000256" key="3">
    <source>
        <dbReference type="ARBA" id="ARBA00023274"/>
    </source>
</evidence>
<accession>A0A2H0WN18</accession>
<protein>
    <recommendedName>
        <fullName evidence="4">Large ribosomal subunit protein uL13</fullName>
    </recommendedName>
</protein>
<comment type="function">
    <text evidence="4">This protein is one of the early assembly proteins of the 50S ribosomal subunit, although it is not seen to bind rRNA by itself. It is important during the early stages of 50S assembly.</text>
</comment>
<dbReference type="SUPFAM" id="SSF52161">
    <property type="entry name" value="Ribosomal protein L13"/>
    <property type="match status" value="1"/>
</dbReference>
<comment type="caution">
    <text evidence="5">The sequence shown here is derived from an EMBL/GenBank/DDBJ whole genome shotgun (WGS) entry which is preliminary data.</text>
</comment>
<dbReference type="PANTHER" id="PTHR11545:SF2">
    <property type="entry name" value="LARGE RIBOSOMAL SUBUNIT PROTEIN UL13M"/>
    <property type="match status" value="1"/>
</dbReference>
<dbReference type="GO" id="GO:0005840">
    <property type="term" value="C:ribosome"/>
    <property type="evidence" value="ECO:0007669"/>
    <property type="project" value="UniProtKB-KW"/>
</dbReference>
<dbReference type="PIRSF" id="PIRSF002181">
    <property type="entry name" value="Ribosomal_L13"/>
    <property type="match status" value="1"/>
</dbReference>
<keyword evidence="2 4" id="KW-0689">Ribosomal protein</keyword>
<dbReference type="GO" id="GO:1990904">
    <property type="term" value="C:ribonucleoprotein complex"/>
    <property type="evidence" value="ECO:0007669"/>
    <property type="project" value="UniProtKB-KW"/>
</dbReference>
<dbReference type="AlphaFoldDB" id="A0A2H0WN18"/>
<evidence type="ECO:0000313" key="6">
    <source>
        <dbReference type="Proteomes" id="UP000230353"/>
    </source>
</evidence>
<dbReference type="Proteomes" id="UP000230353">
    <property type="component" value="Unassembled WGS sequence"/>
</dbReference>
<reference evidence="6" key="1">
    <citation type="submission" date="2017-09" db="EMBL/GenBank/DDBJ databases">
        <title>Depth-based differentiation of microbial function through sediment-hosted aquifers and enrichment of novel symbionts in the deep terrestrial subsurface.</title>
        <authorList>
            <person name="Probst A.J."/>
            <person name="Ladd B."/>
            <person name="Jarett J.K."/>
            <person name="Geller-Mcgrath D.E."/>
            <person name="Sieber C.M.K."/>
            <person name="Emerson J.B."/>
            <person name="Anantharaman K."/>
            <person name="Thomas B.C."/>
            <person name="Malmstrom R."/>
            <person name="Stieglmeier M."/>
            <person name="Klingl A."/>
            <person name="Woyke T."/>
            <person name="Ryan C.M."/>
            <person name="Banfield J.F."/>
        </authorList>
    </citation>
    <scope>NUCLEOTIDE SEQUENCE [LARGE SCALE GENOMIC DNA]</scope>
</reference>
<evidence type="ECO:0000256" key="2">
    <source>
        <dbReference type="ARBA" id="ARBA00022980"/>
    </source>
</evidence>
<dbReference type="InterPro" id="IPR005823">
    <property type="entry name" value="Ribosomal_uL13_bac-type"/>
</dbReference>
<organism evidence="5 6">
    <name type="scientific">Candidatus Tagabacteria bacterium CG09_land_8_20_14_0_10_41_14</name>
    <dbReference type="NCBI Taxonomy" id="1975021"/>
    <lineage>
        <taxon>Bacteria</taxon>
        <taxon>Candidatus Tagaibacteriota</taxon>
    </lineage>
</organism>
<dbReference type="InterPro" id="IPR005822">
    <property type="entry name" value="Ribosomal_uL13"/>
</dbReference>